<dbReference type="InterPro" id="IPR043128">
    <property type="entry name" value="Rev_trsase/Diguanyl_cyclase"/>
</dbReference>
<dbReference type="PROSITE" id="PS50887">
    <property type="entry name" value="GGDEF"/>
    <property type="match status" value="1"/>
</dbReference>
<evidence type="ECO:0000259" key="2">
    <source>
        <dbReference type="PROSITE" id="PS50887"/>
    </source>
</evidence>
<dbReference type="InterPro" id="IPR029787">
    <property type="entry name" value="Nucleotide_cyclase"/>
</dbReference>
<dbReference type="Gene3D" id="3.30.450.20">
    <property type="entry name" value="PAS domain"/>
    <property type="match status" value="1"/>
</dbReference>
<gene>
    <name evidence="3" type="ORF">SAMN02745157_4909</name>
</gene>
<accession>A0A1M5N403</accession>
<name>A0A1M5N403_9HYPH</name>
<dbReference type="OrthoDB" id="23692at2"/>
<dbReference type="PANTHER" id="PTHR33121:SF79">
    <property type="entry name" value="CYCLIC DI-GMP PHOSPHODIESTERASE PDED-RELATED"/>
    <property type="match status" value="1"/>
</dbReference>
<feature type="domain" description="EAL" evidence="1">
    <location>
        <begin position="312"/>
        <end position="559"/>
    </location>
</feature>
<organism evidence="3 4">
    <name type="scientific">Kaistia soli DSM 19436</name>
    <dbReference type="NCBI Taxonomy" id="1122133"/>
    <lineage>
        <taxon>Bacteria</taxon>
        <taxon>Pseudomonadati</taxon>
        <taxon>Pseudomonadota</taxon>
        <taxon>Alphaproteobacteria</taxon>
        <taxon>Hyphomicrobiales</taxon>
        <taxon>Kaistiaceae</taxon>
        <taxon>Kaistia</taxon>
    </lineage>
</organism>
<dbReference type="SUPFAM" id="SSF141868">
    <property type="entry name" value="EAL domain-like"/>
    <property type="match status" value="1"/>
</dbReference>
<dbReference type="InterPro" id="IPR001633">
    <property type="entry name" value="EAL_dom"/>
</dbReference>
<dbReference type="AlphaFoldDB" id="A0A1M5N403"/>
<dbReference type="NCBIfam" id="TIGR00254">
    <property type="entry name" value="GGDEF"/>
    <property type="match status" value="1"/>
</dbReference>
<dbReference type="InterPro" id="IPR000160">
    <property type="entry name" value="GGDEF_dom"/>
</dbReference>
<evidence type="ECO:0000313" key="3">
    <source>
        <dbReference type="EMBL" id="SHG84290.1"/>
    </source>
</evidence>
<keyword evidence="4" id="KW-1185">Reference proteome</keyword>
<dbReference type="Pfam" id="PF00990">
    <property type="entry name" value="GGDEF"/>
    <property type="match status" value="1"/>
</dbReference>
<evidence type="ECO:0000313" key="4">
    <source>
        <dbReference type="Proteomes" id="UP000184485"/>
    </source>
</evidence>
<dbReference type="InterPro" id="IPR035919">
    <property type="entry name" value="EAL_sf"/>
</dbReference>
<dbReference type="EMBL" id="FQUP01000008">
    <property type="protein sequence ID" value="SHG84290.1"/>
    <property type="molecule type" value="Genomic_DNA"/>
</dbReference>
<dbReference type="SMART" id="SM00052">
    <property type="entry name" value="EAL"/>
    <property type="match status" value="1"/>
</dbReference>
<dbReference type="InterPro" id="IPR050706">
    <property type="entry name" value="Cyclic-di-GMP_PDE-like"/>
</dbReference>
<dbReference type="Gene3D" id="3.20.20.450">
    <property type="entry name" value="EAL domain"/>
    <property type="match status" value="1"/>
</dbReference>
<evidence type="ECO:0000259" key="1">
    <source>
        <dbReference type="PROSITE" id="PS50883"/>
    </source>
</evidence>
<proteinExistence type="predicted"/>
<dbReference type="CDD" id="cd01948">
    <property type="entry name" value="EAL"/>
    <property type="match status" value="1"/>
</dbReference>
<dbReference type="STRING" id="1122133.SAMN02745157_4909"/>
<dbReference type="CDD" id="cd01949">
    <property type="entry name" value="GGDEF"/>
    <property type="match status" value="1"/>
</dbReference>
<feature type="domain" description="GGDEF" evidence="2">
    <location>
        <begin position="168"/>
        <end position="301"/>
    </location>
</feature>
<dbReference type="Gene3D" id="3.30.70.270">
    <property type="match status" value="1"/>
</dbReference>
<sequence>MPMDDAPIEAVLAHIGQAAYRWSIPDDRIAWSLDAAKLLGVADEAAIATGAAYEALVDTGNPTSRRQILKGVGHDAGEGVAYQIEYAIRPSGPTGPVLWVEDAGRWYADGARRAVRAEGVIRIINERHAREQRLAFLTRYDADTGLFNRAYMMDLLRATIEDAQKFRNSAAFLLIAIDDLSLINEAYGLKAGDRALIAVAHRIRGRLREGDAIGRYSGGKLAMLLMNCDEHEIGVAAERFLGVIREDVIATSEGTFAITVSIGGVSIPRHGRSREDSVERAQEALDLARAEGRGRFVAYVPSTERTAERHENAELSRQLIGALTARRLRLAFQPVVDITTRVPLFHEALLRLEQADGSIVGAGHIVPLAERLGLARLFDLAILDLVLKALVDHPEAVLSVNVAPETAASPDWLDRVTAAVRRRHDLGKRLIVEITETSAIRNIEETTKFVAAVHALGARVAIDDFGAGFTSFRNLRMLAVDLVKIDGDFVKRLASSPDDQIFVRRLTELARDLGIETVAEWVQDEAAAGLLAGWGVQRIQGQLSGEASLDPPWLAPVSG</sequence>
<dbReference type="SMART" id="SM00267">
    <property type="entry name" value="GGDEF"/>
    <property type="match status" value="1"/>
</dbReference>
<protein>
    <submittedName>
        <fullName evidence="3">Diguanylate cyclase (GGDEF) domain-containing protein</fullName>
    </submittedName>
</protein>
<dbReference type="GO" id="GO:0071111">
    <property type="term" value="F:cyclic-guanylate-specific phosphodiesterase activity"/>
    <property type="evidence" value="ECO:0007669"/>
    <property type="project" value="InterPro"/>
</dbReference>
<dbReference type="PANTHER" id="PTHR33121">
    <property type="entry name" value="CYCLIC DI-GMP PHOSPHODIESTERASE PDEF"/>
    <property type="match status" value="1"/>
</dbReference>
<reference evidence="3 4" key="1">
    <citation type="submission" date="2016-11" db="EMBL/GenBank/DDBJ databases">
        <authorList>
            <person name="Jaros S."/>
            <person name="Januszkiewicz K."/>
            <person name="Wedrychowicz H."/>
        </authorList>
    </citation>
    <scope>NUCLEOTIDE SEQUENCE [LARGE SCALE GENOMIC DNA]</scope>
    <source>
        <strain evidence="3 4">DSM 19436</strain>
    </source>
</reference>
<dbReference type="Pfam" id="PF00563">
    <property type="entry name" value="EAL"/>
    <property type="match status" value="1"/>
</dbReference>
<dbReference type="SUPFAM" id="SSF55073">
    <property type="entry name" value="Nucleotide cyclase"/>
    <property type="match status" value="1"/>
</dbReference>
<dbReference type="Proteomes" id="UP000184485">
    <property type="component" value="Unassembled WGS sequence"/>
</dbReference>
<dbReference type="PROSITE" id="PS50883">
    <property type="entry name" value="EAL"/>
    <property type="match status" value="1"/>
</dbReference>